<proteinExistence type="predicted"/>
<evidence type="ECO:0000259" key="3">
    <source>
        <dbReference type="Pfam" id="PF22691"/>
    </source>
</evidence>
<dbReference type="AlphaFoldDB" id="A0A1Y3GFT4"/>
<dbReference type="RefSeq" id="WP_086637525.1">
    <property type="nucleotide sequence ID" value="NZ_MRZU01000004.1"/>
</dbReference>
<evidence type="ECO:0000313" key="5">
    <source>
        <dbReference type="Proteomes" id="UP000195137"/>
    </source>
</evidence>
<dbReference type="Proteomes" id="UP000195137">
    <property type="component" value="Unassembled WGS sequence"/>
</dbReference>
<feature type="domain" description="Thiolase N-terminal" evidence="2">
    <location>
        <begin position="13"/>
        <end position="227"/>
    </location>
</feature>
<dbReference type="GO" id="GO:0008299">
    <property type="term" value="P:isoprenoid biosynthetic process"/>
    <property type="evidence" value="ECO:0007669"/>
    <property type="project" value="UniProtKB-KW"/>
</dbReference>
<evidence type="ECO:0000259" key="2">
    <source>
        <dbReference type="Pfam" id="PF00108"/>
    </source>
</evidence>
<evidence type="ECO:0000256" key="1">
    <source>
        <dbReference type="ARBA" id="ARBA00023229"/>
    </source>
</evidence>
<dbReference type="InterPro" id="IPR020616">
    <property type="entry name" value="Thiolase_N"/>
</dbReference>
<dbReference type="PIRSF" id="PIRSF000429">
    <property type="entry name" value="Ac-CoA_Ac_transf"/>
    <property type="match status" value="1"/>
</dbReference>
<dbReference type="Pfam" id="PF22691">
    <property type="entry name" value="Thiolase_C_1"/>
    <property type="match status" value="1"/>
</dbReference>
<evidence type="ECO:0000313" key="4">
    <source>
        <dbReference type="EMBL" id="OUJ18236.1"/>
    </source>
</evidence>
<dbReference type="GO" id="GO:0016747">
    <property type="term" value="F:acyltransferase activity, transferring groups other than amino-acyl groups"/>
    <property type="evidence" value="ECO:0007669"/>
    <property type="project" value="InterPro"/>
</dbReference>
<organism evidence="4 5">
    <name type="scientific">Methanonatronarchaeum thermophilum</name>
    <dbReference type="NCBI Taxonomy" id="1927129"/>
    <lineage>
        <taxon>Archaea</taxon>
        <taxon>Methanobacteriati</taxon>
        <taxon>Methanobacteriota</taxon>
        <taxon>Methanonatronarchaeia</taxon>
        <taxon>Methanonatronarchaeales</taxon>
        <taxon>Methanonatronarchaeaceae</taxon>
        <taxon>Methanonatronarchaeum</taxon>
    </lineage>
</organism>
<dbReference type="InterPro" id="IPR002155">
    <property type="entry name" value="Thiolase"/>
</dbReference>
<dbReference type="PANTHER" id="PTHR42870">
    <property type="entry name" value="ACETYL-COA C-ACETYLTRANSFERASE"/>
    <property type="match status" value="1"/>
</dbReference>
<dbReference type="EMBL" id="MRZU01000004">
    <property type="protein sequence ID" value="OUJ18236.1"/>
    <property type="molecule type" value="Genomic_DNA"/>
</dbReference>
<dbReference type="InterPro" id="IPR055140">
    <property type="entry name" value="Thiolase_C_2"/>
</dbReference>
<dbReference type="InterPro" id="IPR016039">
    <property type="entry name" value="Thiolase-like"/>
</dbReference>
<keyword evidence="1" id="KW-0414">Isoprene biosynthesis</keyword>
<dbReference type="PANTHER" id="PTHR42870:SF6">
    <property type="entry name" value="ACETYL-COA C-ACYLTRANSFERASE"/>
    <property type="match status" value="1"/>
</dbReference>
<dbReference type="SUPFAM" id="SSF53901">
    <property type="entry name" value="Thiolase-like"/>
    <property type="match status" value="2"/>
</dbReference>
<name>A0A1Y3GFT4_9EURY</name>
<reference evidence="4 5" key="1">
    <citation type="submission" date="2016-12" db="EMBL/GenBank/DDBJ databases">
        <title>Discovery of methanogenic haloarchaea.</title>
        <authorList>
            <person name="Sorokin D.Y."/>
            <person name="Makarova K.S."/>
            <person name="Abbas B."/>
            <person name="Ferrer M."/>
            <person name="Golyshin P.N."/>
        </authorList>
    </citation>
    <scope>NUCLEOTIDE SEQUENCE [LARGE SCALE GENOMIC DNA]</scope>
    <source>
        <strain evidence="4">AMET1</strain>
    </source>
</reference>
<accession>A0A1Y3GFT4</accession>
<comment type="caution">
    <text evidence="4">The sequence shown here is derived from an EMBL/GenBank/DDBJ whole genome shotgun (WGS) entry which is preliminary data.</text>
</comment>
<dbReference type="OrthoDB" id="167534at2157"/>
<dbReference type="Pfam" id="PF00108">
    <property type="entry name" value="Thiolase_N"/>
    <property type="match status" value="1"/>
</dbReference>
<gene>
    <name evidence="4" type="ORF">AMET1_1142</name>
</gene>
<dbReference type="NCBIfam" id="NF004720">
    <property type="entry name" value="PRK06064.1"/>
    <property type="match status" value="1"/>
</dbReference>
<keyword evidence="4" id="KW-0808">Transferase</keyword>
<feature type="domain" description="Thiolase C-terminal" evidence="3">
    <location>
        <begin position="243"/>
        <end position="390"/>
    </location>
</feature>
<sequence>MGNRVGVVASGQAEFGIRSEVDVREIAAESFVEAIGSEGNLDRGDIEFASVGSHGAGVYFEECLPAPLICEYLGLNPIGAQRVEAACATGMSAVHVIYALIKSGYIDVGMALGVEKMTEVPTLDMVDFIGRPGSYLWEFESFGPTFPGYYGIYATAHMDRFGTTEEDYARVAVKNHKYGSMNDKAFLDKEIDVETALNSDMIAYPHRLYFCCPINDGSACVVMASEDKARELSEDPVWIGGLGSGTSSVNLSNRGSFVGIESAQVAARQAYDMAGIGPEDIDVSCLHDSFTSAEIMAYEDVGFCEKGGGKELIREGQTYVGGDYPVNLCGGLKAKGHPIGATGVSMIHELNKQLKGEVKSSRQASIDNGYALAHNVGGTGHYAYVTVLER</sequence>
<protein>
    <submittedName>
        <fullName evidence="4">Acetyl-CoA acetyltransferase</fullName>
    </submittedName>
</protein>
<dbReference type="CDD" id="cd00829">
    <property type="entry name" value="SCP-x_thiolase"/>
    <property type="match status" value="1"/>
</dbReference>
<keyword evidence="5" id="KW-1185">Reference proteome</keyword>
<dbReference type="Gene3D" id="3.40.47.10">
    <property type="match status" value="1"/>
</dbReference>